<reference evidence="2" key="1">
    <citation type="submission" date="2018-07" db="EMBL/GenBank/DDBJ databases">
        <authorList>
            <person name="Zhao J."/>
        </authorList>
    </citation>
    <scope>NUCLEOTIDE SEQUENCE [LARGE SCALE GENOMIC DNA]</scope>
    <source>
        <strain evidence="2">GSSD-12</strain>
    </source>
</reference>
<dbReference type="Proteomes" id="UP000253868">
    <property type="component" value="Chromosome"/>
</dbReference>
<keyword evidence="2" id="KW-1185">Reference proteome</keyword>
<gene>
    <name evidence="1" type="ORF">DVK44_14160</name>
</gene>
<evidence type="ECO:0008006" key="3">
    <source>
        <dbReference type="Google" id="ProtNLM"/>
    </source>
</evidence>
<dbReference type="EMBL" id="CP031194">
    <property type="protein sequence ID" value="AXG78665.1"/>
    <property type="molecule type" value="Genomic_DNA"/>
</dbReference>
<proteinExistence type="predicted"/>
<dbReference type="AlphaFoldDB" id="A0A345HPP1"/>
<accession>A0A345HPP1</accession>
<protein>
    <recommendedName>
        <fullName evidence="3">MarR family transcriptional regulator</fullName>
    </recommendedName>
</protein>
<evidence type="ECO:0000313" key="2">
    <source>
        <dbReference type="Proteomes" id="UP000253868"/>
    </source>
</evidence>
<dbReference type="KEGG" id="spad:DVK44_14160"/>
<evidence type="ECO:0000313" key="1">
    <source>
        <dbReference type="EMBL" id="AXG78665.1"/>
    </source>
</evidence>
<dbReference type="OrthoDB" id="4217085at2"/>
<name>A0A345HPP1_9ACTN</name>
<sequence length="115" mass="12267">MDLTDFQWQLLSYVASASVPVPDPDRGGSAADAVAGVGLDPEQVRADLPTLVWLKLVARKEGTLMVTDLGAAVAFRALYESAEERLGEIARLAAAHEEEAPRLARGVRRLAQGAL</sequence>
<organism evidence="1 2">
    <name type="scientific">Streptomyces paludis</name>
    <dbReference type="NCBI Taxonomy" id="2282738"/>
    <lineage>
        <taxon>Bacteria</taxon>
        <taxon>Bacillati</taxon>
        <taxon>Actinomycetota</taxon>
        <taxon>Actinomycetes</taxon>
        <taxon>Kitasatosporales</taxon>
        <taxon>Streptomycetaceae</taxon>
        <taxon>Streptomyces</taxon>
    </lineage>
</organism>